<proteinExistence type="predicted"/>
<comment type="caution">
    <text evidence="2">The sequence shown here is derived from an EMBL/GenBank/DDBJ whole genome shotgun (WGS) entry which is preliminary data.</text>
</comment>
<dbReference type="AlphaFoldDB" id="A0AAW8F3K3"/>
<dbReference type="EMBL" id="JAUSZV010000001">
    <property type="protein sequence ID" value="MDQ0904053.1"/>
    <property type="molecule type" value="Genomic_DNA"/>
</dbReference>
<feature type="region of interest" description="Disordered" evidence="1">
    <location>
        <begin position="133"/>
        <end position="154"/>
    </location>
</feature>
<organism evidence="2 3">
    <name type="scientific">Streptomyces canus</name>
    <dbReference type="NCBI Taxonomy" id="58343"/>
    <lineage>
        <taxon>Bacteria</taxon>
        <taxon>Bacillati</taxon>
        <taxon>Actinomycetota</taxon>
        <taxon>Actinomycetes</taxon>
        <taxon>Kitasatosporales</taxon>
        <taxon>Streptomycetaceae</taxon>
        <taxon>Streptomyces</taxon>
        <taxon>Streptomyces aurantiacus group</taxon>
    </lineage>
</organism>
<evidence type="ECO:0000313" key="3">
    <source>
        <dbReference type="Proteomes" id="UP001234216"/>
    </source>
</evidence>
<accession>A0AAW8F3K3</accession>
<gene>
    <name evidence="2" type="ORF">QFZ22_000038</name>
</gene>
<dbReference type="Proteomes" id="UP001234216">
    <property type="component" value="Unassembled WGS sequence"/>
</dbReference>
<dbReference type="RefSeq" id="WP_306971531.1">
    <property type="nucleotide sequence ID" value="NZ_JAUSZV010000001.1"/>
</dbReference>
<evidence type="ECO:0000256" key="1">
    <source>
        <dbReference type="SAM" id="MobiDB-lite"/>
    </source>
</evidence>
<evidence type="ECO:0000313" key="2">
    <source>
        <dbReference type="EMBL" id="MDQ0904053.1"/>
    </source>
</evidence>
<name>A0AAW8F3K3_9ACTN</name>
<protein>
    <submittedName>
        <fullName evidence="2">Uncharacterized protein</fullName>
    </submittedName>
</protein>
<sequence>MLAKGVRGVVSFADPVPRRSNSGALIAVGHVGTIYPASNAAYCGRATARTVKLLPNGTVFNSRAAQKIRRQEQGHEYAAAQLIRLGASAPQAGSDPVLCLRDALLAVGARNVRHAGPHRYVFRLGRNRRERESIRLGIDRRPYPKRPDHDPVRP</sequence>
<reference evidence="2" key="1">
    <citation type="submission" date="2023-07" db="EMBL/GenBank/DDBJ databases">
        <title>Comparative genomics of wheat-associated soil bacteria to identify genetic determinants of phenazine resistance.</title>
        <authorList>
            <person name="Mouncey N."/>
        </authorList>
    </citation>
    <scope>NUCLEOTIDE SEQUENCE</scope>
    <source>
        <strain evidence="2">V4I22</strain>
    </source>
</reference>